<dbReference type="PANTHER" id="PTHR43537">
    <property type="entry name" value="TRANSCRIPTIONAL REGULATOR, GNTR FAMILY"/>
    <property type="match status" value="1"/>
</dbReference>
<comment type="caution">
    <text evidence="5">The sequence shown here is derived from an EMBL/GenBank/DDBJ whole genome shotgun (WGS) entry which is preliminary data.</text>
</comment>
<evidence type="ECO:0000256" key="2">
    <source>
        <dbReference type="ARBA" id="ARBA00023125"/>
    </source>
</evidence>
<keyword evidence="2" id="KW-0238">DNA-binding</keyword>
<dbReference type="CDD" id="cd07377">
    <property type="entry name" value="WHTH_GntR"/>
    <property type="match status" value="1"/>
</dbReference>
<dbReference type="InterPro" id="IPR011711">
    <property type="entry name" value="GntR_C"/>
</dbReference>
<dbReference type="EMBL" id="JAYGGQ010000010">
    <property type="protein sequence ID" value="MEA5455718.1"/>
    <property type="molecule type" value="Genomic_DNA"/>
</dbReference>
<accession>A0ABU5T7Q1</accession>
<proteinExistence type="predicted"/>
<keyword evidence="6" id="KW-1185">Reference proteome</keyword>
<dbReference type="SMART" id="SM00895">
    <property type="entry name" value="FCD"/>
    <property type="match status" value="1"/>
</dbReference>
<dbReference type="SUPFAM" id="SSF48008">
    <property type="entry name" value="GntR ligand-binding domain-like"/>
    <property type="match status" value="1"/>
</dbReference>
<dbReference type="InterPro" id="IPR008920">
    <property type="entry name" value="TF_FadR/GntR_C"/>
</dbReference>
<name>A0ABU5T7Q1_9MICC</name>
<reference evidence="5 6" key="1">
    <citation type="submission" date="2023-12" db="EMBL/GenBank/DDBJ databases">
        <title>Sinomonas terricola sp. nov, isolated from litchi orchard soil in Guangdong, PR China.</title>
        <authorList>
            <person name="Jiaxin W."/>
            <person name="Yang Z."/>
            <person name="Honghui Z."/>
        </authorList>
    </citation>
    <scope>NUCLEOTIDE SEQUENCE [LARGE SCALE GENOMIC DNA]</scope>
    <source>
        <strain evidence="5 6">JGH33</strain>
    </source>
</reference>
<dbReference type="Proteomes" id="UP001304769">
    <property type="component" value="Unassembled WGS sequence"/>
</dbReference>
<dbReference type="PANTHER" id="PTHR43537:SF49">
    <property type="entry name" value="TRANSCRIPTIONAL REGULATORY PROTEIN"/>
    <property type="match status" value="1"/>
</dbReference>
<dbReference type="Gene3D" id="1.20.120.530">
    <property type="entry name" value="GntR ligand-binding domain-like"/>
    <property type="match status" value="1"/>
</dbReference>
<dbReference type="RefSeq" id="WP_323279598.1">
    <property type="nucleotide sequence ID" value="NZ_JAYGGQ010000010.1"/>
</dbReference>
<dbReference type="Pfam" id="PF00392">
    <property type="entry name" value="GntR"/>
    <property type="match status" value="1"/>
</dbReference>
<evidence type="ECO:0000313" key="5">
    <source>
        <dbReference type="EMBL" id="MEA5455718.1"/>
    </source>
</evidence>
<dbReference type="PROSITE" id="PS50949">
    <property type="entry name" value="HTH_GNTR"/>
    <property type="match status" value="1"/>
</dbReference>
<evidence type="ECO:0000256" key="3">
    <source>
        <dbReference type="ARBA" id="ARBA00023163"/>
    </source>
</evidence>
<evidence type="ECO:0000313" key="6">
    <source>
        <dbReference type="Proteomes" id="UP001304769"/>
    </source>
</evidence>
<organism evidence="5 6">
    <name type="scientific">Sinomonas terricola</name>
    <dbReference type="NCBI Taxonomy" id="3110330"/>
    <lineage>
        <taxon>Bacteria</taxon>
        <taxon>Bacillati</taxon>
        <taxon>Actinomycetota</taxon>
        <taxon>Actinomycetes</taxon>
        <taxon>Micrococcales</taxon>
        <taxon>Micrococcaceae</taxon>
        <taxon>Sinomonas</taxon>
    </lineage>
</organism>
<evidence type="ECO:0000256" key="1">
    <source>
        <dbReference type="ARBA" id="ARBA00023015"/>
    </source>
</evidence>
<dbReference type="SUPFAM" id="SSF46785">
    <property type="entry name" value="Winged helix' DNA-binding domain"/>
    <property type="match status" value="1"/>
</dbReference>
<dbReference type="InterPro" id="IPR036390">
    <property type="entry name" value="WH_DNA-bd_sf"/>
</dbReference>
<dbReference type="SMART" id="SM00345">
    <property type="entry name" value="HTH_GNTR"/>
    <property type="match status" value="1"/>
</dbReference>
<feature type="domain" description="HTH gntR-type" evidence="4">
    <location>
        <begin position="12"/>
        <end position="79"/>
    </location>
</feature>
<dbReference type="InterPro" id="IPR036388">
    <property type="entry name" value="WH-like_DNA-bd_sf"/>
</dbReference>
<dbReference type="Pfam" id="PF07729">
    <property type="entry name" value="FCD"/>
    <property type="match status" value="1"/>
</dbReference>
<gene>
    <name evidence="5" type="ORF">SPF06_13370</name>
</gene>
<keyword evidence="1" id="KW-0805">Transcription regulation</keyword>
<sequence length="224" mass="24603">METPPQALAPDEAFASHVYQLILEDIVAGRLAPGQRLRERELSEQHSVSRIPVREALHRLEQDGFIVTAPRRGAVVRSLTLTDVDEVFDLRVMLESFAARRAAERVAAGADAGRLTELLELAKEAADAGDIERASDLNTEFHAEIVNVSGHRLLARSLRPLQGLVRWIFGLGVSRPMELNTIEHEEIREAILAGRAQLAETLAAAHVELGRQPVLDGLAGRLPK</sequence>
<dbReference type="InterPro" id="IPR000524">
    <property type="entry name" value="Tscrpt_reg_HTH_GntR"/>
</dbReference>
<dbReference type="PRINTS" id="PR00035">
    <property type="entry name" value="HTHGNTR"/>
</dbReference>
<dbReference type="Gene3D" id="1.10.10.10">
    <property type="entry name" value="Winged helix-like DNA-binding domain superfamily/Winged helix DNA-binding domain"/>
    <property type="match status" value="1"/>
</dbReference>
<evidence type="ECO:0000259" key="4">
    <source>
        <dbReference type="PROSITE" id="PS50949"/>
    </source>
</evidence>
<keyword evidence="3" id="KW-0804">Transcription</keyword>
<protein>
    <submittedName>
        <fullName evidence="5">GntR family transcriptional regulator</fullName>
    </submittedName>
</protein>